<keyword evidence="10" id="KW-0862">Zinc</keyword>
<dbReference type="Pfam" id="PF00018">
    <property type="entry name" value="SH3_1"/>
    <property type="match status" value="1"/>
</dbReference>
<dbReference type="InterPro" id="IPR036028">
    <property type="entry name" value="SH3-like_dom_sf"/>
</dbReference>
<feature type="domain" description="SH3" evidence="23">
    <location>
        <begin position="188"/>
        <end position="248"/>
    </location>
</feature>
<evidence type="ECO:0000256" key="8">
    <source>
        <dbReference type="ARBA" id="ARBA00022771"/>
    </source>
</evidence>
<feature type="domain" description="SH2" evidence="22">
    <location>
        <begin position="268"/>
        <end position="364"/>
    </location>
</feature>
<dbReference type="PRINTS" id="PR00401">
    <property type="entry name" value="SH2DOMAIN"/>
</dbReference>
<evidence type="ECO:0000256" key="20">
    <source>
        <dbReference type="RuleBase" id="RU362096"/>
    </source>
</evidence>
<dbReference type="InterPro" id="IPR036860">
    <property type="entry name" value="SH2_dom_sf"/>
</dbReference>
<dbReference type="PROSITE" id="PS50011">
    <property type="entry name" value="PROTEIN_KINASE_DOM"/>
    <property type="match status" value="1"/>
</dbReference>
<protein>
    <recommendedName>
        <fullName evidence="20">Tyrosine-protein kinase</fullName>
        <ecNumber evidence="20">2.7.10.2</ecNumber>
    </recommendedName>
</protein>
<dbReference type="SMART" id="SM00233">
    <property type="entry name" value="PH"/>
    <property type="match status" value="1"/>
</dbReference>
<dbReference type="FunFam" id="1.10.510.10:FF:000052">
    <property type="entry name" value="Tyrosine-protein kinase"/>
    <property type="match status" value="1"/>
</dbReference>
<comment type="catalytic activity">
    <reaction evidence="15 20">
        <text>L-tyrosyl-[protein] + ATP = O-phospho-L-tyrosyl-[protein] + ADP + H(+)</text>
        <dbReference type="Rhea" id="RHEA:10596"/>
        <dbReference type="Rhea" id="RHEA-COMP:10136"/>
        <dbReference type="Rhea" id="RHEA-COMP:20101"/>
        <dbReference type="ChEBI" id="CHEBI:15378"/>
        <dbReference type="ChEBI" id="CHEBI:30616"/>
        <dbReference type="ChEBI" id="CHEBI:46858"/>
        <dbReference type="ChEBI" id="CHEBI:61978"/>
        <dbReference type="ChEBI" id="CHEBI:456216"/>
        <dbReference type="EC" id="2.7.10.2"/>
    </reaction>
</comment>
<evidence type="ECO:0000256" key="12">
    <source>
        <dbReference type="ARBA" id="ARBA00022999"/>
    </source>
</evidence>
<dbReference type="SUPFAM" id="SSF50729">
    <property type="entry name" value="PH domain-like"/>
    <property type="match status" value="1"/>
</dbReference>
<dbReference type="PROSITE" id="PS51113">
    <property type="entry name" value="ZF_BTK"/>
    <property type="match status" value="1"/>
</dbReference>
<dbReference type="GO" id="GO:0005829">
    <property type="term" value="C:cytosol"/>
    <property type="evidence" value="ECO:0007669"/>
    <property type="project" value="UniProtKB-ARBA"/>
</dbReference>
<dbReference type="Gene3D" id="1.10.510.10">
    <property type="entry name" value="Transferase(Phosphotransferase) domain 1"/>
    <property type="match status" value="1"/>
</dbReference>
<dbReference type="PROSITE" id="PS50002">
    <property type="entry name" value="SH3"/>
    <property type="match status" value="1"/>
</dbReference>
<keyword evidence="8 18" id="KW-0863">Zinc-finger</keyword>
<dbReference type="InterPro" id="IPR000719">
    <property type="entry name" value="Prot_kinase_dom"/>
</dbReference>
<evidence type="ECO:0000256" key="14">
    <source>
        <dbReference type="ARBA" id="ARBA00023288"/>
    </source>
</evidence>
<dbReference type="InterPro" id="IPR001245">
    <property type="entry name" value="Ser-Thr/Tyr_kinase_cat_dom"/>
</dbReference>
<dbReference type="InterPro" id="IPR000980">
    <property type="entry name" value="SH2"/>
</dbReference>
<dbReference type="EMBL" id="JAROKS010000007">
    <property type="protein sequence ID" value="KAK1802323.1"/>
    <property type="molecule type" value="Genomic_DNA"/>
</dbReference>
<dbReference type="PROSITE" id="PS00109">
    <property type="entry name" value="PROTEIN_KINASE_TYR"/>
    <property type="match status" value="1"/>
</dbReference>
<evidence type="ECO:0000256" key="16">
    <source>
        <dbReference type="PROSITE-ProRule" id="PRU00191"/>
    </source>
</evidence>
<dbReference type="Proteomes" id="UP001239994">
    <property type="component" value="Unassembled WGS sequence"/>
</dbReference>
<dbReference type="CDD" id="cd00100">
    <property type="entry name" value="beta-trefoil_IL1"/>
    <property type="match status" value="1"/>
</dbReference>
<dbReference type="CDD" id="cd01238">
    <property type="entry name" value="PH_Btk"/>
    <property type="match status" value="1"/>
</dbReference>
<dbReference type="InterPro" id="IPR017441">
    <property type="entry name" value="Protein_kinase_ATP_BS"/>
</dbReference>
<comment type="cofactor">
    <cofactor evidence="1">
        <name>Zn(2+)</name>
        <dbReference type="ChEBI" id="CHEBI:29105"/>
    </cofactor>
</comment>
<dbReference type="PRINTS" id="PR00109">
    <property type="entry name" value="TYRKINASE"/>
</dbReference>
<dbReference type="PROSITE" id="PS50001">
    <property type="entry name" value="SH2"/>
    <property type="match status" value="1"/>
</dbReference>
<dbReference type="AlphaFoldDB" id="A0AAD9E2V1"/>
<keyword evidence="27" id="KW-1185">Reference proteome</keyword>
<dbReference type="SMART" id="SM00107">
    <property type="entry name" value="BTK"/>
    <property type="match status" value="1"/>
</dbReference>
<comment type="similarity">
    <text evidence="20">Belongs to the protein kinase superfamily. Tyr protein kinase family.</text>
</comment>
<evidence type="ECO:0000256" key="18">
    <source>
        <dbReference type="PROSITE-ProRule" id="PRU00432"/>
    </source>
</evidence>
<dbReference type="SUPFAM" id="SSF50044">
    <property type="entry name" value="SH3-domain"/>
    <property type="match status" value="1"/>
</dbReference>
<dbReference type="InterPro" id="IPR020635">
    <property type="entry name" value="Tyr_kinase_cat_dom"/>
</dbReference>
<dbReference type="SMART" id="SM00219">
    <property type="entry name" value="TyrKc"/>
    <property type="match status" value="1"/>
</dbReference>
<sequence length="889" mass="101863">MSTSEIVKEGILLKMSQQKKKISPKNYRERLFTLTSHMLTYYEQEKGVRFSQKKKTKKGTILSERIAFVEKVDPEENAPVHRQFPFQVAYDENILYLFAKNDADRMAWLEALMHVIKGNPKLSAKYHKGFWDDGKFLCCGQTVKNAPGCIQWHKDLTGLRPALRNFGLPPLPSVKGREGVHLPPIPETDPRSALALYDYTAERPEELSLLKGHRYVPLEKISQDWWRVRDMDGSEGLVPSYFLEEEEPPSVRTGCDVSPQEDIKDYLWYVGSLSRGKTEQLLREKGKEGSFVVRDSSQKGMYTVSLFSRALDEVNGTVQHYLINRDAEGKYFLAEKHLFSSIPSMIDYHQHNGAGLLTRLRHPANESAMSPPAAQGEWELRRDDVRLGKELGSGQFGVVQLGVWKEQQQVAIKMMKEGCMSSEDFKEEAQVMMKLQHPKLVKLYGVCTDCFPIYIVTEFMSNGCLLDYLRRRGKEARASTLLHMCVDVCEAMAYLEDQQFIHRDLAARNCLVDTDLTVKVSDFGMARYVLDDQYTSSAGTKFPVKWSAPEVLYYTRFSTKSDVWAFGVLMWEVYSLGKQPYEQYDNIHIAEKLMQGHRLYRPQQATESIYRVMKACWHEVAVLHPAPNPDLCLSVKRDMVQMIDNVDTQDLPPEEFAQMLTSGSSMLTLHGACTDKEQQESLESNTLQTYFKENTTLSFSLVMVREESLEQEEETSQEVEEELESSDLEDDCFPENKVLMVSLTNMSVSVLTGRGYDSDIACSMNKVVVTAKQCDVQSDITIYYYKSNIMEDLQPRYKGSPVVLNFTDTNNFLKCTKDETDPDKPAILTLECCDKKDLKKIFKDDTVTWPFVFYMTCANAESRRFESAAYNGWFIHTVDINTVDMVKRP</sequence>
<dbReference type="SMART" id="SM00326">
    <property type="entry name" value="SH3"/>
    <property type="match status" value="1"/>
</dbReference>
<keyword evidence="9 20" id="KW-0418">Kinase</keyword>
<keyword evidence="11 19" id="KW-0067">ATP-binding</keyword>
<name>A0AAD9E2V1_9TELE</name>
<dbReference type="GO" id="GO:0035556">
    <property type="term" value="P:intracellular signal transduction"/>
    <property type="evidence" value="ECO:0007669"/>
    <property type="project" value="InterPro"/>
</dbReference>
<keyword evidence="2 17" id="KW-0728">SH3 domain</keyword>
<evidence type="ECO:0000256" key="10">
    <source>
        <dbReference type="ARBA" id="ARBA00022833"/>
    </source>
</evidence>
<evidence type="ECO:0000313" key="26">
    <source>
        <dbReference type="EMBL" id="KAK1802323.1"/>
    </source>
</evidence>
<dbReference type="Pfam" id="PF00779">
    <property type="entry name" value="BTK"/>
    <property type="match status" value="1"/>
</dbReference>
<dbReference type="InterPro" id="IPR008996">
    <property type="entry name" value="IL1/FGF"/>
</dbReference>
<evidence type="ECO:0000313" key="27">
    <source>
        <dbReference type="Proteomes" id="UP001239994"/>
    </source>
</evidence>
<dbReference type="FunFam" id="3.30.200.20:FF:000053">
    <property type="entry name" value="Tyrosine-protein kinase"/>
    <property type="match status" value="1"/>
</dbReference>
<evidence type="ECO:0000256" key="15">
    <source>
        <dbReference type="ARBA" id="ARBA00051245"/>
    </source>
</evidence>
<dbReference type="InterPro" id="IPR001562">
    <property type="entry name" value="Znf_Btk_motif"/>
</dbReference>
<dbReference type="InterPro" id="IPR011993">
    <property type="entry name" value="PH-like_dom_sf"/>
</dbReference>
<feature type="non-terminal residue" evidence="26">
    <location>
        <position position="889"/>
    </location>
</feature>
<evidence type="ECO:0000256" key="17">
    <source>
        <dbReference type="PROSITE-ProRule" id="PRU00192"/>
    </source>
</evidence>
<evidence type="ECO:0000256" key="1">
    <source>
        <dbReference type="ARBA" id="ARBA00001947"/>
    </source>
</evidence>
<evidence type="ECO:0000259" key="23">
    <source>
        <dbReference type="PROSITE" id="PS50002"/>
    </source>
</evidence>
<evidence type="ECO:0000256" key="3">
    <source>
        <dbReference type="ARBA" id="ARBA00022553"/>
    </source>
</evidence>
<dbReference type="InterPro" id="IPR050198">
    <property type="entry name" value="Non-receptor_tyrosine_kinases"/>
</dbReference>
<feature type="domain" description="Protein kinase" evidence="25">
    <location>
        <begin position="385"/>
        <end position="640"/>
    </location>
</feature>
<dbReference type="Gene3D" id="3.30.505.10">
    <property type="entry name" value="SH2 domain"/>
    <property type="match status" value="1"/>
</dbReference>
<dbReference type="GO" id="GO:0008270">
    <property type="term" value="F:zinc ion binding"/>
    <property type="evidence" value="ECO:0007669"/>
    <property type="project" value="UniProtKB-KW"/>
</dbReference>
<keyword evidence="6" id="KW-0479">Metal-binding</keyword>
<evidence type="ECO:0000256" key="21">
    <source>
        <dbReference type="SAM" id="MobiDB-lite"/>
    </source>
</evidence>
<accession>A0AAD9E2V1</accession>
<organism evidence="26 27">
    <name type="scientific">Electrophorus voltai</name>
    <dbReference type="NCBI Taxonomy" id="2609070"/>
    <lineage>
        <taxon>Eukaryota</taxon>
        <taxon>Metazoa</taxon>
        <taxon>Chordata</taxon>
        <taxon>Craniata</taxon>
        <taxon>Vertebrata</taxon>
        <taxon>Euteleostomi</taxon>
        <taxon>Actinopterygii</taxon>
        <taxon>Neopterygii</taxon>
        <taxon>Teleostei</taxon>
        <taxon>Ostariophysi</taxon>
        <taxon>Gymnotiformes</taxon>
        <taxon>Gymnotoidei</taxon>
        <taxon>Gymnotidae</taxon>
        <taxon>Electrophorus</taxon>
    </lineage>
</organism>
<proteinExistence type="inferred from homology"/>
<gene>
    <name evidence="26" type="ORF">P4O66_021989</name>
</gene>
<dbReference type="SUPFAM" id="SSF56112">
    <property type="entry name" value="Protein kinase-like (PK-like)"/>
    <property type="match status" value="1"/>
</dbReference>
<dbReference type="Pfam" id="PF00017">
    <property type="entry name" value="SH2"/>
    <property type="match status" value="1"/>
</dbReference>
<dbReference type="SUPFAM" id="SSF50353">
    <property type="entry name" value="Cytokine"/>
    <property type="match status" value="1"/>
</dbReference>
<dbReference type="InterPro" id="IPR011009">
    <property type="entry name" value="Kinase-like_dom_sf"/>
</dbReference>
<dbReference type="SMART" id="SM00252">
    <property type="entry name" value="SH2"/>
    <property type="match status" value="1"/>
</dbReference>
<keyword evidence="7 19" id="KW-0547">Nucleotide-binding</keyword>
<evidence type="ECO:0000256" key="13">
    <source>
        <dbReference type="ARBA" id="ARBA00023137"/>
    </source>
</evidence>
<dbReference type="PANTHER" id="PTHR24418">
    <property type="entry name" value="TYROSINE-PROTEIN KINASE"/>
    <property type="match status" value="1"/>
</dbReference>
<dbReference type="Gene3D" id="2.80.10.50">
    <property type="match status" value="1"/>
</dbReference>
<dbReference type="SUPFAM" id="SSF55550">
    <property type="entry name" value="SH2 domain"/>
    <property type="match status" value="1"/>
</dbReference>
<dbReference type="Gene3D" id="2.30.30.40">
    <property type="entry name" value="SH3 Domains"/>
    <property type="match status" value="1"/>
</dbReference>
<dbReference type="PROSITE" id="PS50003">
    <property type="entry name" value="PH_DOMAIN"/>
    <property type="match status" value="1"/>
</dbReference>
<dbReference type="GO" id="GO:0004715">
    <property type="term" value="F:non-membrane spanning protein tyrosine kinase activity"/>
    <property type="evidence" value="ECO:0007669"/>
    <property type="project" value="UniProtKB-EC"/>
</dbReference>
<evidence type="ECO:0000259" key="24">
    <source>
        <dbReference type="PROSITE" id="PS50003"/>
    </source>
</evidence>
<dbReference type="InterPro" id="IPR001452">
    <property type="entry name" value="SH3_domain"/>
</dbReference>
<reference evidence="26" key="1">
    <citation type="submission" date="2023-03" db="EMBL/GenBank/DDBJ databases">
        <title>Electrophorus voltai genome.</title>
        <authorList>
            <person name="Bian C."/>
        </authorList>
    </citation>
    <scope>NUCLEOTIDE SEQUENCE</scope>
    <source>
        <strain evidence="26">CB-2022</strain>
        <tissue evidence="26">Muscle</tissue>
    </source>
</reference>
<dbReference type="InterPro" id="IPR008266">
    <property type="entry name" value="Tyr_kinase_AS"/>
</dbReference>
<dbReference type="Pfam" id="PF07714">
    <property type="entry name" value="PK_Tyr_Ser-Thr"/>
    <property type="match status" value="1"/>
</dbReference>
<keyword evidence="12 16" id="KW-0727">SH2 domain</keyword>
<dbReference type="EC" id="2.7.10.2" evidence="20"/>
<keyword evidence="13 20" id="KW-0829">Tyrosine-protein kinase</keyword>
<evidence type="ECO:0000256" key="9">
    <source>
        <dbReference type="ARBA" id="ARBA00022777"/>
    </source>
</evidence>
<evidence type="ECO:0000256" key="11">
    <source>
        <dbReference type="ARBA" id="ARBA00022840"/>
    </source>
</evidence>
<evidence type="ECO:0000256" key="5">
    <source>
        <dbReference type="ARBA" id="ARBA00022707"/>
    </source>
</evidence>
<dbReference type="Pfam" id="PF00169">
    <property type="entry name" value="PH"/>
    <property type="match status" value="1"/>
</dbReference>
<evidence type="ECO:0000256" key="4">
    <source>
        <dbReference type="ARBA" id="ARBA00022679"/>
    </source>
</evidence>
<evidence type="ECO:0000256" key="2">
    <source>
        <dbReference type="ARBA" id="ARBA00022443"/>
    </source>
</evidence>
<feature type="domain" description="PH" evidence="24">
    <location>
        <begin position="5"/>
        <end position="117"/>
    </location>
</feature>
<feature type="compositionally biased region" description="Acidic residues" evidence="21">
    <location>
        <begin position="709"/>
        <end position="728"/>
    </location>
</feature>
<keyword evidence="14" id="KW-0449">Lipoprotein</keyword>
<evidence type="ECO:0000256" key="7">
    <source>
        <dbReference type="ARBA" id="ARBA00022741"/>
    </source>
</evidence>
<keyword evidence="5" id="KW-0519">Myristate</keyword>
<evidence type="ECO:0000259" key="25">
    <source>
        <dbReference type="PROSITE" id="PS50011"/>
    </source>
</evidence>
<dbReference type="InterPro" id="IPR001849">
    <property type="entry name" value="PH_domain"/>
</dbReference>
<dbReference type="GO" id="GO:0005524">
    <property type="term" value="F:ATP binding"/>
    <property type="evidence" value="ECO:0007669"/>
    <property type="project" value="UniProtKB-UniRule"/>
</dbReference>
<evidence type="ECO:0000256" key="19">
    <source>
        <dbReference type="PROSITE-ProRule" id="PRU10141"/>
    </source>
</evidence>
<keyword evidence="3" id="KW-0597">Phosphoprotein</keyword>
<dbReference type="PROSITE" id="PS00107">
    <property type="entry name" value="PROTEIN_KINASE_ATP"/>
    <property type="match status" value="1"/>
</dbReference>
<dbReference type="Gene3D" id="2.30.29.30">
    <property type="entry name" value="Pleckstrin-homology domain (PH domain)/Phosphotyrosine-binding domain (PTB)"/>
    <property type="match status" value="1"/>
</dbReference>
<feature type="region of interest" description="Disordered" evidence="21">
    <location>
        <begin position="708"/>
        <end position="728"/>
    </location>
</feature>
<feature type="binding site" evidence="19">
    <location>
        <position position="413"/>
    </location>
    <ligand>
        <name>ATP</name>
        <dbReference type="ChEBI" id="CHEBI:30616"/>
    </ligand>
</feature>
<evidence type="ECO:0000259" key="22">
    <source>
        <dbReference type="PROSITE" id="PS50001"/>
    </source>
</evidence>
<evidence type="ECO:0000256" key="6">
    <source>
        <dbReference type="ARBA" id="ARBA00022723"/>
    </source>
</evidence>
<keyword evidence="4 20" id="KW-0808">Transferase</keyword>
<comment type="caution">
    <text evidence="26">The sequence shown here is derived from an EMBL/GenBank/DDBJ whole genome shotgun (WGS) entry which is preliminary data.</text>
</comment>